<dbReference type="EMBL" id="LXQA010315259">
    <property type="protein sequence ID" value="MCI43290.1"/>
    <property type="molecule type" value="Genomic_DNA"/>
</dbReference>
<comment type="caution">
    <text evidence="1">The sequence shown here is derived from an EMBL/GenBank/DDBJ whole genome shotgun (WGS) entry which is preliminary data.</text>
</comment>
<evidence type="ECO:0000313" key="2">
    <source>
        <dbReference type="Proteomes" id="UP000265520"/>
    </source>
</evidence>
<proteinExistence type="predicted"/>
<sequence length="27" mass="3011">MGGRLVLLKSVLNAMPIYFLSFFKAPP</sequence>
<feature type="non-terminal residue" evidence="1">
    <location>
        <position position="27"/>
    </location>
</feature>
<dbReference type="AlphaFoldDB" id="A0A392S5M1"/>
<keyword evidence="2" id="KW-1185">Reference proteome</keyword>
<evidence type="ECO:0000313" key="1">
    <source>
        <dbReference type="EMBL" id="MCI43290.1"/>
    </source>
</evidence>
<name>A0A392S5M1_9FABA</name>
<accession>A0A392S5M1</accession>
<protein>
    <submittedName>
        <fullName evidence="1">Uncharacterized protein</fullName>
    </submittedName>
</protein>
<dbReference type="Proteomes" id="UP000265520">
    <property type="component" value="Unassembled WGS sequence"/>
</dbReference>
<reference evidence="1 2" key="1">
    <citation type="journal article" date="2018" name="Front. Plant Sci.">
        <title>Red Clover (Trifolium pratense) and Zigzag Clover (T. medium) - A Picture of Genomic Similarities and Differences.</title>
        <authorList>
            <person name="Dluhosova J."/>
            <person name="Istvanek J."/>
            <person name="Nedelnik J."/>
            <person name="Repkova J."/>
        </authorList>
    </citation>
    <scope>NUCLEOTIDE SEQUENCE [LARGE SCALE GENOMIC DNA]</scope>
    <source>
        <strain evidence="2">cv. 10/8</strain>
        <tissue evidence="1">Leaf</tissue>
    </source>
</reference>
<organism evidence="1 2">
    <name type="scientific">Trifolium medium</name>
    <dbReference type="NCBI Taxonomy" id="97028"/>
    <lineage>
        <taxon>Eukaryota</taxon>
        <taxon>Viridiplantae</taxon>
        <taxon>Streptophyta</taxon>
        <taxon>Embryophyta</taxon>
        <taxon>Tracheophyta</taxon>
        <taxon>Spermatophyta</taxon>
        <taxon>Magnoliopsida</taxon>
        <taxon>eudicotyledons</taxon>
        <taxon>Gunneridae</taxon>
        <taxon>Pentapetalae</taxon>
        <taxon>rosids</taxon>
        <taxon>fabids</taxon>
        <taxon>Fabales</taxon>
        <taxon>Fabaceae</taxon>
        <taxon>Papilionoideae</taxon>
        <taxon>50 kb inversion clade</taxon>
        <taxon>NPAAA clade</taxon>
        <taxon>Hologalegina</taxon>
        <taxon>IRL clade</taxon>
        <taxon>Trifolieae</taxon>
        <taxon>Trifolium</taxon>
    </lineage>
</organism>